<evidence type="ECO:0000313" key="2">
    <source>
        <dbReference type="Proteomes" id="UP001145114"/>
    </source>
</evidence>
<feature type="non-terminal residue" evidence="1">
    <location>
        <position position="1"/>
    </location>
</feature>
<sequence length="57" mass="6482">AKPYIIMYRNDHKVAKIIDCDSRNFIGEVLIELSLNPAPKHSNIKNNATFEEILNGL</sequence>
<proteinExistence type="predicted"/>
<comment type="caution">
    <text evidence="1">The sequence shown here is derived from an EMBL/GenBank/DDBJ whole genome shotgun (WGS) entry which is preliminary data.</text>
</comment>
<gene>
    <name evidence="1" type="ORF">EV182_004336</name>
</gene>
<keyword evidence="2" id="KW-1185">Reference proteome</keyword>
<accession>A0ACC1HE44</accession>
<reference evidence="1" key="1">
    <citation type="submission" date="2022-06" db="EMBL/GenBank/DDBJ databases">
        <title>Phylogenomic reconstructions and comparative analyses of Kickxellomycotina fungi.</title>
        <authorList>
            <person name="Reynolds N.K."/>
            <person name="Stajich J.E."/>
            <person name="Barry K."/>
            <person name="Grigoriev I.V."/>
            <person name="Crous P."/>
            <person name="Smith M.E."/>
        </authorList>
    </citation>
    <scope>NUCLEOTIDE SEQUENCE</scope>
    <source>
        <strain evidence="1">RSA 2271</strain>
    </source>
</reference>
<name>A0ACC1HE44_9FUNG</name>
<protein>
    <submittedName>
        <fullName evidence="1">Uncharacterized protein</fullName>
    </submittedName>
</protein>
<feature type="non-terminal residue" evidence="1">
    <location>
        <position position="57"/>
    </location>
</feature>
<dbReference type="EMBL" id="JAMZIH010006451">
    <property type="protein sequence ID" value="KAJ1673906.1"/>
    <property type="molecule type" value="Genomic_DNA"/>
</dbReference>
<dbReference type="Proteomes" id="UP001145114">
    <property type="component" value="Unassembled WGS sequence"/>
</dbReference>
<evidence type="ECO:0000313" key="1">
    <source>
        <dbReference type="EMBL" id="KAJ1673906.1"/>
    </source>
</evidence>
<organism evidence="1 2">
    <name type="scientific">Spiromyces aspiralis</name>
    <dbReference type="NCBI Taxonomy" id="68401"/>
    <lineage>
        <taxon>Eukaryota</taxon>
        <taxon>Fungi</taxon>
        <taxon>Fungi incertae sedis</taxon>
        <taxon>Zoopagomycota</taxon>
        <taxon>Kickxellomycotina</taxon>
        <taxon>Kickxellomycetes</taxon>
        <taxon>Kickxellales</taxon>
        <taxon>Kickxellaceae</taxon>
        <taxon>Spiromyces</taxon>
    </lineage>
</organism>